<evidence type="ECO:0000256" key="2">
    <source>
        <dbReference type="SAM" id="MobiDB-lite"/>
    </source>
</evidence>
<evidence type="ECO:0000313" key="5">
    <source>
        <dbReference type="Proteomes" id="UP001558652"/>
    </source>
</evidence>
<evidence type="ECO:0000256" key="1">
    <source>
        <dbReference type="ARBA" id="ARBA00022737"/>
    </source>
</evidence>
<feature type="domain" description="SAM" evidence="3">
    <location>
        <begin position="174"/>
        <end position="238"/>
    </location>
</feature>
<feature type="compositionally biased region" description="Basic and acidic residues" evidence="2">
    <location>
        <begin position="73"/>
        <end position="82"/>
    </location>
</feature>
<gene>
    <name evidence="4" type="ORF">AAG570_008937</name>
</gene>
<dbReference type="Proteomes" id="UP001558652">
    <property type="component" value="Unassembled WGS sequence"/>
</dbReference>
<dbReference type="PANTHER" id="PTHR10627:SF69">
    <property type="entry name" value="PROTEIN BICAUDAL C"/>
    <property type="match status" value="1"/>
</dbReference>
<dbReference type="EMBL" id="JBFDAA010000003">
    <property type="protein sequence ID" value="KAL1138875.1"/>
    <property type="molecule type" value="Genomic_DNA"/>
</dbReference>
<dbReference type="PANTHER" id="PTHR10627">
    <property type="entry name" value="SCP160"/>
    <property type="match status" value="1"/>
</dbReference>
<comment type="caution">
    <text evidence="4">The sequence shown here is derived from an EMBL/GenBank/DDBJ whole genome shotgun (WGS) entry which is preliminary data.</text>
</comment>
<dbReference type="CDD" id="cd09487">
    <property type="entry name" value="SAM_superfamily"/>
    <property type="match status" value="1"/>
</dbReference>
<evidence type="ECO:0000313" key="4">
    <source>
        <dbReference type="EMBL" id="KAL1138875.1"/>
    </source>
</evidence>
<reference evidence="4 5" key="1">
    <citation type="submission" date="2024-07" db="EMBL/GenBank/DDBJ databases">
        <title>Chromosome-level genome assembly of the water stick insect Ranatra chinensis (Heteroptera: Nepidae).</title>
        <authorList>
            <person name="Liu X."/>
        </authorList>
    </citation>
    <scope>NUCLEOTIDE SEQUENCE [LARGE SCALE GENOMIC DNA]</scope>
    <source>
        <strain evidence="4">Cailab_2021Rc</strain>
        <tissue evidence="4">Muscle</tissue>
    </source>
</reference>
<feature type="region of interest" description="Disordered" evidence="2">
    <location>
        <begin position="46"/>
        <end position="82"/>
    </location>
</feature>
<name>A0ABD0YSB3_9HEMI</name>
<accession>A0ABD0YSB3</accession>
<feature type="compositionally biased region" description="Low complexity" evidence="2">
    <location>
        <begin position="61"/>
        <end position="72"/>
    </location>
</feature>
<protein>
    <recommendedName>
        <fullName evidence="3">SAM domain-containing protein</fullName>
    </recommendedName>
</protein>
<dbReference type="AlphaFoldDB" id="A0ABD0YSB3"/>
<evidence type="ECO:0000259" key="3">
    <source>
        <dbReference type="SMART" id="SM00454"/>
    </source>
</evidence>
<sequence length="246" mass="28090">MLDENNSSDEDLEYTDIQTIRKQLEGLENMYSQVLKLLGVKKQGGRYEASDPRINKRRNGSISSLPSSVSSRPIRDKRRETRNKVRDMKGINKRFQRLESHVVTLARSVAHLSSEMRTQHLMMQEMEVMRGELASLRVQANMAATQARLAHAHISSPPPANSTPEKVKKLTKFFGDEPPLLRLFLKKLGYEKYAALFEKERIGLVELPYLSEERLHKLGIPLGPRLRIMQQAQLAFATHANTLCIV</sequence>
<dbReference type="Gene3D" id="1.10.150.50">
    <property type="entry name" value="Transcription Factor, Ets-1"/>
    <property type="match status" value="1"/>
</dbReference>
<keyword evidence="1" id="KW-0677">Repeat</keyword>
<dbReference type="InterPro" id="IPR001660">
    <property type="entry name" value="SAM"/>
</dbReference>
<organism evidence="4 5">
    <name type="scientific">Ranatra chinensis</name>
    <dbReference type="NCBI Taxonomy" id="642074"/>
    <lineage>
        <taxon>Eukaryota</taxon>
        <taxon>Metazoa</taxon>
        <taxon>Ecdysozoa</taxon>
        <taxon>Arthropoda</taxon>
        <taxon>Hexapoda</taxon>
        <taxon>Insecta</taxon>
        <taxon>Pterygota</taxon>
        <taxon>Neoptera</taxon>
        <taxon>Paraneoptera</taxon>
        <taxon>Hemiptera</taxon>
        <taxon>Heteroptera</taxon>
        <taxon>Panheteroptera</taxon>
        <taxon>Nepomorpha</taxon>
        <taxon>Nepidae</taxon>
        <taxon>Ranatrinae</taxon>
        <taxon>Ranatra</taxon>
    </lineage>
</organism>
<dbReference type="Pfam" id="PF00536">
    <property type="entry name" value="SAM_1"/>
    <property type="match status" value="1"/>
</dbReference>
<dbReference type="SMART" id="SM00454">
    <property type="entry name" value="SAM"/>
    <property type="match status" value="1"/>
</dbReference>
<keyword evidence="5" id="KW-1185">Reference proteome</keyword>
<dbReference type="SUPFAM" id="SSF47769">
    <property type="entry name" value="SAM/Pointed domain"/>
    <property type="match status" value="1"/>
</dbReference>
<proteinExistence type="predicted"/>
<dbReference type="InterPro" id="IPR013761">
    <property type="entry name" value="SAM/pointed_sf"/>
</dbReference>